<feature type="region of interest" description="Disordered" evidence="2">
    <location>
        <begin position="455"/>
        <end position="477"/>
    </location>
</feature>
<dbReference type="InterPro" id="IPR004846">
    <property type="entry name" value="T2SS/T3SS_dom"/>
</dbReference>
<dbReference type="GO" id="GO:0009306">
    <property type="term" value="P:protein secretion"/>
    <property type="evidence" value="ECO:0007669"/>
    <property type="project" value="InterPro"/>
</dbReference>
<proteinExistence type="inferred from homology"/>
<reference evidence="6" key="1">
    <citation type="submission" date="2009-01" db="EMBL/GenBank/DDBJ databases">
        <title>Complete sequence of Anaeromyxobacter dehalogenans 2CP-1.</title>
        <authorList>
            <consortium name="US DOE Joint Genome Institute"/>
            <person name="Lucas S."/>
            <person name="Copeland A."/>
            <person name="Lapidus A."/>
            <person name="Glavina del Rio T."/>
            <person name="Dalin E."/>
            <person name="Tice H."/>
            <person name="Bruce D."/>
            <person name="Goodwin L."/>
            <person name="Pitluck S."/>
            <person name="Saunders E."/>
            <person name="Brettin T."/>
            <person name="Detter J.C."/>
            <person name="Han C."/>
            <person name="Larimer F."/>
            <person name="Land M."/>
            <person name="Hauser L."/>
            <person name="Kyrpides N."/>
            <person name="Ovchinnikova G."/>
            <person name="Beliaev A.S."/>
            <person name="Richardson P."/>
        </authorList>
    </citation>
    <scope>NUCLEOTIDE SEQUENCE</scope>
    <source>
        <strain evidence="6">2CP-1</strain>
    </source>
</reference>
<dbReference type="KEGG" id="acp:A2cp1_3007"/>
<dbReference type="HOGENOM" id="CLU_017952_2_0_7"/>
<dbReference type="Pfam" id="PF13629">
    <property type="entry name" value="T2SS-T3SS_pil_N"/>
    <property type="match status" value="1"/>
</dbReference>
<organism evidence="6 7">
    <name type="scientific">Anaeromyxobacter dehalogenans (strain ATCC BAA-258 / DSM 21875 / 2CP-1)</name>
    <dbReference type="NCBI Taxonomy" id="455488"/>
    <lineage>
        <taxon>Bacteria</taxon>
        <taxon>Pseudomonadati</taxon>
        <taxon>Myxococcota</taxon>
        <taxon>Myxococcia</taxon>
        <taxon>Myxococcales</taxon>
        <taxon>Cystobacterineae</taxon>
        <taxon>Anaeromyxobacteraceae</taxon>
        <taxon>Anaeromyxobacter</taxon>
    </lineage>
</organism>
<evidence type="ECO:0000256" key="1">
    <source>
        <dbReference type="RuleBase" id="RU004003"/>
    </source>
</evidence>
<dbReference type="PANTHER" id="PTHR30332">
    <property type="entry name" value="PROBABLE GENERAL SECRETION PATHWAY PROTEIN D"/>
    <property type="match status" value="1"/>
</dbReference>
<sequence length="477" mass="50655">MIAHTLLALALFATPLPPVELAAGALPPLRIDRSVGAGSELALEAGQNRLLIISEEIGRVAVADPSVADLKVVTTNQLLLTAKSSGTTDLTLWNRSNEPLVIALVVTRNLEPLRKQVKDLFPGEKVTITGAGELVILSGEVSDVRIPERLVEVAKLHAKQVANLVKVSGNQQVQLEVRFAEVSRSGLRQIGVNLFHQSSNGEVVTGMTGRGIIPTDLGVPGTGTAGAPPPIFRPQFNNGFSMFVSSLSGDFPFSAMLSLLEQNGLSKTLAEPTLVTLSGQQARFVAGGELPIPLGGSFGQTQVEWKKFGILLDFTPTVIAGDTIHLDLKAEVSDIDQSLAITIGGTTIPGLTSRQSETTIRLGDGQSFAIAGLLSDRVRSQIERVPLLGSIPILGALFRSTQYKREESELLVVVTARLARPVAPHQLPPLPTERELNHPGDIELFLLGWDDGGKQVPRSAPSTRQAGGPSGARGFVR</sequence>
<keyword evidence="7" id="KW-1185">Reference proteome</keyword>
<accession>B8JFG5</accession>
<feature type="domain" description="Pilus formation protein N-terminal" evidence="5">
    <location>
        <begin position="39"/>
        <end position="107"/>
    </location>
</feature>
<name>B8JFG5_ANAD2</name>
<dbReference type="InterPro" id="IPR001775">
    <property type="entry name" value="GspD/PilQ"/>
</dbReference>
<dbReference type="Pfam" id="PF00263">
    <property type="entry name" value="Secretin"/>
    <property type="match status" value="1"/>
</dbReference>
<gene>
    <name evidence="6" type="ordered locus">A2cp1_3007</name>
</gene>
<protein>
    <submittedName>
        <fullName evidence="6">Type II and III secretion system protein</fullName>
    </submittedName>
</protein>
<evidence type="ECO:0000259" key="5">
    <source>
        <dbReference type="Pfam" id="PF13629"/>
    </source>
</evidence>
<dbReference type="RefSeq" id="WP_012634072.1">
    <property type="nucleotide sequence ID" value="NC_011891.1"/>
</dbReference>
<dbReference type="Proteomes" id="UP000007089">
    <property type="component" value="Chromosome"/>
</dbReference>
<dbReference type="PANTHER" id="PTHR30332:SF17">
    <property type="entry name" value="TYPE IV PILIATION SYSTEM PROTEIN DR_0774-RELATED"/>
    <property type="match status" value="1"/>
</dbReference>
<comment type="similarity">
    <text evidence="1">Belongs to the bacterial secretin family.</text>
</comment>
<evidence type="ECO:0000313" key="7">
    <source>
        <dbReference type="Proteomes" id="UP000007089"/>
    </source>
</evidence>
<evidence type="ECO:0000256" key="3">
    <source>
        <dbReference type="SAM" id="SignalP"/>
    </source>
</evidence>
<dbReference type="GO" id="GO:0015627">
    <property type="term" value="C:type II protein secretion system complex"/>
    <property type="evidence" value="ECO:0007669"/>
    <property type="project" value="TreeGrafter"/>
</dbReference>
<feature type="chain" id="PRO_5002875230" evidence="3">
    <location>
        <begin position="23"/>
        <end position="477"/>
    </location>
</feature>
<dbReference type="PRINTS" id="PR00811">
    <property type="entry name" value="BCTERIALGSPD"/>
</dbReference>
<feature type="domain" description="Type II/III secretion system secretin-like" evidence="4">
    <location>
        <begin position="259"/>
        <end position="418"/>
    </location>
</feature>
<evidence type="ECO:0000259" key="4">
    <source>
        <dbReference type="Pfam" id="PF00263"/>
    </source>
</evidence>
<feature type="signal peptide" evidence="3">
    <location>
        <begin position="1"/>
        <end position="22"/>
    </location>
</feature>
<evidence type="ECO:0000256" key="2">
    <source>
        <dbReference type="SAM" id="MobiDB-lite"/>
    </source>
</evidence>
<evidence type="ECO:0000313" key="6">
    <source>
        <dbReference type="EMBL" id="ACL66342.1"/>
    </source>
</evidence>
<dbReference type="InterPro" id="IPR050810">
    <property type="entry name" value="Bact_Secretion_Sys_Channel"/>
</dbReference>
<dbReference type="InterPro" id="IPR032789">
    <property type="entry name" value="T2SS-T3SS_pil_N"/>
</dbReference>
<dbReference type="AlphaFoldDB" id="B8JFG5"/>
<dbReference type="EMBL" id="CP001359">
    <property type="protein sequence ID" value="ACL66342.1"/>
    <property type="molecule type" value="Genomic_DNA"/>
</dbReference>
<keyword evidence="3" id="KW-0732">Signal</keyword>